<dbReference type="PIRSF" id="PIRSF015588">
    <property type="entry name" value="AP_complex_sigma"/>
    <property type="match status" value="1"/>
</dbReference>
<dbReference type="InterPro" id="IPR022775">
    <property type="entry name" value="AP_mu_sigma_su"/>
</dbReference>
<accession>A0AAV9XXL5</accession>
<dbReference type="PANTHER" id="PTHR11753">
    <property type="entry name" value="ADAPTOR COMPLEXES SMALL SUBUNIT FAMILY"/>
    <property type="match status" value="1"/>
</dbReference>
<dbReference type="Pfam" id="PF01217">
    <property type="entry name" value="Clat_adaptor_s"/>
    <property type="match status" value="1"/>
</dbReference>
<dbReference type="AlphaFoldDB" id="A0AAV9XXL5"/>
<comment type="caution">
    <text evidence="8">The sequence shown here is derived from an EMBL/GenBank/DDBJ whole genome shotgun (WGS) entry which is preliminary data.</text>
</comment>
<evidence type="ECO:0000256" key="6">
    <source>
        <dbReference type="PIRNR" id="PIRNR015588"/>
    </source>
</evidence>
<keyword evidence="5 6" id="KW-0472">Membrane</keyword>
<evidence type="ECO:0000256" key="4">
    <source>
        <dbReference type="ARBA" id="ARBA00022927"/>
    </source>
</evidence>
<keyword evidence="9" id="KW-1185">Reference proteome</keyword>
<evidence type="ECO:0000313" key="8">
    <source>
        <dbReference type="EMBL" id="KAK6589243.1"/>
    </source>
</evidence>
<feature type="domain" description="AP complex mu/sigma subunit" evidence="7">
    <location>
        <begin position="1"/>
        <end position="135"/>
    </location>
</feature>
<reference evidence="8 9" key="1">
    <citation type="submission" date="2023-10" db="EMBL/GenBank/DDBJ databases">
        <title>Comparative genomics analysis reveals potential genetic determinants of host preference in Cryptosporidium xiaoi.</title>
        <authorList>
            <person name="Xiao L."/>
            <person name="Li J."/>
        </authorList>
    </citation>
    <scope>NUCLEOTIDE SEQUENCE [LARGE SCALE GENOMIC DNA]</scope>
    <source>
        <strain evidence="8 9">52996</strain>
    </source>
</reference>
<dbReference type="InterPro" id="IPR016635">
    <property type="entry name" value="AP_complex_ssu"/>
</dbReference>
<evidence type="ECO:0000256" key="3">
    <source>
        <dbReference type="ARBA" id="ARBA00022448"/>
    </source>
</evidence>
<keyword evidence="4 6" id="KW-0653">Protein transport</keyword>
<dbReference type="InterPro" id="IPR011012">
    <property type="entry name" value="Longin-like_dom_sf"/>
</dbReference>
<dbReference type="Proteomes" id="UP001311799">
    <property type="component" value="Unassembled WGS sequence"/>
</dbReference>
<proteinExistence type="inferred from homology"/>
<evidence type="ECO:0000256" key="2">
    <source>
        <dbReference type="ARBA" id="ARBA00006972"/>
    </source>
</evidence>
<evidence type="ECO:0000256" key="1">
    <source>
        <dbReference type="ARBA" id="ARBA00004308"/>
    </source>
</evidence>
<keyword evidence="3 6" id="KW-0813">Transport</keyword>
<sequence>MIHFFIIQNLSGKTIFSRWYNSDNIEKRKKIQETIKERLSYLEKDDLSHFTLDENRIIFKRYPKMFFIAGVDFSENILMILTTLQLINEAFGNNSREPTDVDVIYKNKKLIKLMDEVILGGEIIGTSIKNIRKSVI</sequence>
<dbReference type="GO" id="GO:0006886">
    <property type="term" value="P:intracellular protein transport"/>
    <property type="evidence" value="ECO:0007669"/>
    <property type="project" value="UniProtKB-UniRule"/>
</dbReference>
<comment type="subcellular location">
    <subcellularLocation>
        <location evidence="1">Endomembrane system</location>
    </subcellularLocation>
</comment>
<organism evidence="8 9">
    <name type="scientific">Cryptosporidium xiaoi</name>
    <dbReference type="NCBI Taxonomy" id="659607"/>
    <lineage>
        <taxon>Eukaryota</taxon>
        <taxon>Sar</taxon>
        <taxon>Alveolata</taxon>
        <taxon>Apicomplexa</taxon>
        <taxon>Conoidasida</taxon>
        <taxon>Coccidia</taxon>
        <taxon>Eucoccidiorida</taxon>
        <taxon>Eimeriorina</taxon>
        <taxon>Cryptosporidiidae</taxon>
        <taxon>Cryptosporidium</taxon>
    </lineage>
</organism>
<evidence type="ECO:0000259" key="7">
    <source>
        <dbReference type="Pfam" id="PF01217"/>
    </source>
</evidence>
<protein>
    <recommendedName>
        <fullName evidence="6">AP complex subunit sigma</fullName>
    </recommendedName>
</protein>
<dbReference type="GO" id="GO:0012505">
    <property type="term" value="C:endomembrane system"/>
    <property type="evidence" value="ECO:0007669"/>
    <property type="project" value="UniProtKB-SubCell"/>
</dbReference>
<dbReference type="SUPFAM" id="SSF64356">
    <property type="entry name" value="SNARE-like"/>
    <property type="match status" value="1"/>
</dbReference>
<gene>
    <name evidence="8" type="ORF">RS030_213297</name>
</gene>
<evidence type="ECO:0000313" key="9">
    <source>
        <dbReference type="Proteomes" id="UP001311799"/>
    </source>
</evidence>
<dbReference type="EMBL" id="JAWDEY010000013">
    <property type="protein sequence ID" value="KAK6589243.1"/>
    <property type="molecule type" value="Genomic_DNA"/>
</dbReference>
<comment type="similarity">
    <text evidence="2 6">Belongs to the adaptor complexes small subunit family.</text>
</comment>
<dbReference type="Gene3D" id="3.30.450.60">
    <property type="match status" value="1"/>
</dbReference>
<name>A0AAV9XXL5_9CRYT</name>
<evidence type="ECO:0000256" key="5">
    <source>
        <dbReference type="ARBA" id="ARBA00023136"/>
    </source>
</evidence>